<dbReference type="Gene3D" id="3.40.50.1240">
    <property type="entry name" value="Phosphoglycerate mutase-like"/>
    <property type="match status" value="1"/>
</dbReference>
<comment type="similarity">
    <text evidence="1">Belongs to the phosphoglycerate mutase family. BPG-dependent PGAM subfamily.</text>
</comment>
<accession>A0ABV2SV92</accession>
<comment type="caution">
    <text evidence="6">The sequence shown here is derived from an EMBL/GenBank/DDBJ whole genome shotgun (WGS) entry which is preliminary data.</text>
</comment>
<keyword evidence="7" id="KW-1185">Reference proteome</keyword>
<evidence type="ECO:0000313" key="6">
    <source>
        <dbReference type="EMBL" id="MET6991089.1"/>
    </source>
</evidence>
<organism evidence="6 7">
    <name type="scientific">Sediminicola arcticus</name>
    <dbReference type="NCBI Taxonomy" id="1574308"/>
    <lineage>
        <taxon>Bacteria</taxon>
        <taxon>Pseudomonadati</taxon>
        <taxon>Bacteroidota</taxon>
        <taxon>Flavobacteriia</taxon>
        <taxon>Flavobacteriales</taxon>
        <taxon>Flavobacteriaceae</taxon>
        <taxon>Sediminicola</taxon>
    </lineage>
</organism>
<dbReference type="Pfam" id="PF00300">
    <property type="entry name" value="His_Phos_1"/>
    <property type="match status" value="1"/>
</dbReference>
<keyword evidence="5" id="KW-0413">Isomerase</keyword>
<gene>
    <name evidence="6" type="ORF">ABXZ36_10575</name>
</gene>
<dbReference type="EC" id="5.4.2.11" evidence="2"/>
<dbReference type="EMBL" id="JBEXAE010000004">
    <property type="protein sequence ID" value="MET6991089.1"/>
    <property type="molecule type" value="Genomic_DNA"/>
</dbReference>
<dbReference type="InterPro" id="IPR029033">
    <property type="entry name" value="His_PPase_superfam"/>
</dbReference>
<name>A0ABV2SV92_9FLAO</name>
<dbReference type="RefSeq" id="WP_354615493.1">
    <property type="nucleotide sequence ID" value="NZ_JBEXAE010000004.1"/>
</dbReference>
<evidence type="ECO:0000256" key="3">
    <source>
        <dbReference type="ARBA" id="ARBA00022432"/>
    </source>
</evidence>
<sequence>MKTLILVRHGKSSWDYQVADQDRPLQERGINDGHLVGSELKSKDVKIDAAFSSPANRALHTCMIVLRKLDFPLRKLQITKELYDFSGEDVLRFVRNLDNQFKTVLIFGHNYAFTHVANSLGSMAIDNVPTTGMVQINFIEDRWESIKKGNTERTIFPKQLKK</sequence>
<dbReference type="SUPFAM" id="SSF53254">
    <property type="entry name" value="Phosphoglycerate mutase-like"/>
    <property type="match status" value="1"/>
</dbReference>
<proteinExistence type="inferred from homology"/>
<evidence type="ECO:0000256" key="4">
    <source>
        <dbReference type="ARBA" id="ARBA00023152"/>
    </source>
</evidence>
<reference evidence="6 7" key="1">
    <citation type="submission" date="2024-07" db="EMBL/GenBank/DDBJ databases">
        <title>The genome sequence of type strain Sediminicola arcticus GDMCC 1.2805.</title>
        <authorList>
            <person name="Liu Y."/>
        </authorList>
    </citation>
    <scope>NUCLEOTIDE SEQUENCE [LARGE SCALE GENOMIC DNA]</scope>
    <source>
        <strain evidence="6 7">GDMCC 1.2805</strain>
    </source>
</reference>
<dbReference type="CDD" id="cd07067">
    <property type="entry name" value="HP_PGM_like"/>
    <property type="match status" value="1"/>
</dbReference>
<dbReference type="Proteomes" id="UP001549799">
    <property type="component" value="Unassembled WGS sequence"/>
</dbReference>
<dbReference type="PANTHER" id="PTHR11931">
    <property type="entry name" value="PHOSPHOGLYCERATE MUTASE"/>
    <property type="match status" value="1"/>
</dbReference>
<evidence type="ECO:0000313" key="7">
    <source>
        <dbReference type="Proteomes" id="UP001549799"/>
    </source>
</evidence>
<keyword evidence="3" id="KW-0312">Gluconeogenesis</keyword>
<dbReference type="InterPro" id="IPR005952">
    <property type="entry name" value="Phosphogly_mut1"/>
</dbReference>
<evidence type="ECO:0000256" key="5">
    <source>
        <dbReference type="ARBA" id="ARBA00023235"/>
    </source>
</evidence>
<keyword evidence="4" id="KW-0324">Glycolysis</keyword>
<evidence type="ECO:0000256" key="2">
    <source>
        <dbReference type="ARBA" id="ARBA00012028"/>
    </source>
</evidence>
<evidence type="ECO:0000256" key="1">
    <source>
        <dbReference type="ARBA" id="ARBA00006717"/>
    </source>
</evidence>
<protein>
    <recommendedName>
        <fullName evidence="2">phosphoglycerate mutase (2,3-diphosphoglycerate-dependent)</fullName>
        <ecNumber evidence="2">5.4.2.11</ecNumber>
    </recommendedName>
</protein>
<dbReference type="InterPro" id="IPR013078">
    <property type="entry name" value="His_Pase_superF_clade-1"/>
</dbReference>